<name>A0A8S5NUZ7_9CAUD</name>
<proteinExistence type="predicted"/>
<protein>
    <submittedName>
        <fullName evidence="1">Uncharacterized protein</fullName>
    </submittedName>
</protein>
<accession>A0A8S5NUZ7</accession>
<sequence length="37" mass="4304">MIFSGDSTSENYSKAIINNMYKNLYSNYVSADVRIYM</sequence>
<dbReference type="EMBL" id="BK015264">
    <property type="protein sequence ID" value="DAD98569.1"/>
    <property type="molecule type" value="Genomic_DNA"/>
</dbReference>
<organism evidence="1">
    <name type="scientific">Siphoviridae sp. ctTnV63</name>
    <dbReference type="NCBI Taxonomy" id="2825523"/>
    <lineage>
        <taxon>Viruses</taxon>
        <taxon>Duplodnaviria</taxon>
        <taxon>Heunggongvirae</taxon>
        <taxon>Uroviricota</taxon>
        <taxon>Caudoviricetes</taxon>
    </lineage>
</organism>
<evidence type="ECO:0000313" key="1">
    <source>
        <dbReference type="EMBL" id="DAD98569.1"/>
    </source>
</evidence>
<reference evidence="1" key="1">
    <citation type="journal article" date="2021" name="Proc. Natl. Acad. Sci. U.S.A.">
        <title>A Catalog of Tens of Thousands of Viruses from Human Metagenomes Reveals Hidden Associations with Chronic Diseases.</title>
        <authorList>
            <person name="Tisza M.J."/>
            <person name="Buck C.B."/>
        </authorList>
    </citation>
    <scope>NUCLEOTIDE SEQUENCE</scope>
    <source>
        <strain evidence="1">CtTnV63</strain>
    </source>
</reference>